<evidence type="ECO:0000256" key="2">
    <source>
        <dbReference type="ARBA" id="ARBA00022676"/>
    </source>
</evidence>
<name>A0A2N1UN30_9BACT</name>
<dbReference type="EMBL" id="PGYQ01000013">
    <property type="protein sequence ID" value="PKL72189.1"/>
    <property type="molecule type" value="Genomic_DNA"/>
</dbReference>
<dbReference type="InterPro" id="IPR029044">
    <property type="entry name" value="Nucleotide-diphossugar_trans"/>
</dbReference>
<dbReference type="GO" id="GO:0009247">
    <property type="term" value="P:glycolipid biosynthetic process"/>
    <property type="evidence" value="ECO:0007669"/>
    <property type="project" value="TreeGrafter"/>
</dbReference>
<evidence type="ECO:0000256" key="1">
    <source>
        <dbReference type="ARBA" id="ARBA00006739"/>
    </source>
</evidence>
<dbReference type="CDD" id="cd06442">
    <property type="entry name" value="DPM1_like"/>
    <property type="match status" value="1"/>
</dbReference>
<accession>A0A2N1UN30</accession>
<dbReference type="PANTHER" id="PTHR43398">
    <property type="entry name" value="DOLICHOL-PHOSPHATE MANNOSYLTRANSFERASE SUBUNIT 1"/>
    <property type="match status" value="1"/>
</dbReference>
<dbReference type="GO" id="GO:0016020">
    <property type="term" value="C:membrane"/>
    <property type="evidence" value="ECO:0007669"/>
    <property type="project" value="GOC"/>
</dbReference>
<evidence type="ECO:0000313" key="5">
    <source>
        <dbReference type="EMBL" id="PKL72189.1"/>
    </source>
</evidence>
<organism evidence="5 6">
    <name type="scientific">Candidatus Kuenenbacteria bacterium HGW-Kuenenbacteria-1</name>
    <dbReference type="NCBI Taxonomy" id="2013812"/>
    <lineage>
        <taxon>Bacteria</taxon>
        <taxon>Candidatus Kueneniibacteriota</taxon>
    </lineage>
</organism>
<dbReference type="GO" id="GO:0004582">
    <property type="term" value="F:dolichyl-phosphate beta-D-mannosyltransferase activity"/>
    <property type="evidence" value="ECO:0007669"/>
    <property type="project" value="InterPro"/>
</dbReference>
<protein>
    <submittedName>
        <fullName evidence="5">Dolichyl-phosphate beta-D-mannosyltransferase</fullName>
    </submittedName>
</protein>
<dbReference type="InterPro" id="IPR001173">
    <property type="entry name" value="Glyco_trans_2-like"/>
</dbReference>
<keyword evidence="3 5" id="KW-0808">Transferase</keyword>
<sequence length="240" mass="28043">MEKNIFIIIPTYNEKENVQELIEKIFSLKIEKLQVLIVDDNSPDKTGNEVEKLKLKYPSLYLIRREKKLGLGSAYIAGFKFALDKKADLIFQMDADLSHNPKEIPNFLDQINKGFDVIVGSRKIAGGKIIGWGISRHLMSFGANWCSQWILKLKTHDLTSGFRCYRREVLETINLEKIKSNGYSFLEETIYFCERKNFKIKEIPIIFLDRQKGKSKLSHKEIINFFLTIFRLKIKELFLN</sequence>
<dbReference type="PANTHER" id="PTHR43398:SF1">
    <property type="entry name" value="DOLICHOL-PHOSPHATE MANNOSYLTRANSFERASE SUBUNIT 1"/>
    <property type="match status" value="1"/>
</dbReference>
<dbReference type="Proteomes" id="UP000233414">
    <property type="component" value="Unassembled WGS sequence"/>
</dbReference>
<proteinExistence type="inferred from homology"/>
<feature type="domain" description="Glycosyltransferase 2-like" evidence="4">
    <location>
        <begin position="7"/>
        <end position="172"/>
    </location>
</feature>
<reference evidence="5 6" key="1">
    <citation type="journal article" date="2017" name="ISME J.">
        <title>Potential for microbial H2 and metal transformations associated with novel bacteria and archaea in deep terrestrial subsurface sediments.</title>
        <authorList>
            <person name="Hernsdorf A.W."/>
            <person name="Amano Y."/>
            <person name="Miyakawa K."/>
            <person name="Ise K."/>
            <person name="Suzuki Y."/>
            <person name="Anantharaman K."/>
            <person name="Probst A."/>
            <person name="Burstein D."/>
            <person name="Thomas B.C."/>
            <person name="Banfield J.F."/>
        </authorList>
    </citation>
    <scope>NUCLEOTIDE SEQUENCE [LARGE SCALE GENOMIC DNA]</scope>
    <source>
        <strain evidence="5">HGW-Kuenenbacteria-1</strain>
    </source>
</reference>
<comment type="similarity">
    <text evidence="1">Belongs to the glycosyltransferase 2 family.</text>
</comment>
<gene>
    <name evidence="5" type="ORF">CVV26_02665</name>
</gene>
<keyword evidence="2 5" id="KW-0328">Glycosyltransferase</keyword>
<dbReference type="Gene3D" id="3.90.550.10">
    <property type="entry name" value="Spore Coat Polysaccharide Biosynthesis Protein SpsA, Chain A"/>
    <property type="match status" value="1"/>
</dbReference>
<dbReference type="AlphaFoldDB" id="A0A2N1UN30"/>
<evidence type="ECO:0000256" key="3">
    <source>
        <dbReference type="ARBA" id="ARBA00022679"/>
    </source>
</evidence>
<evidence type="ECO:0000313" key="6">
    <source>
        <dbReference type="Proteomes" id="UP000233414"/>
    </source>
</evidence>
<dbReference type="InterPro" id="IPR039528">
    <property type="entry name" value="DPM1-like"/>
</dbReference>
<comment type="caution">
    <text evidence="5">The sequence shown here is derived from an EMBL/GenBank/DDBJ whole genome shotgun (WGS) entry which is preliminary data.</text>
</comment>
<evidence type="ECO:0000259" key="4">
    <source>
        <dbReference type="Pfam" id="PF00535"/>
    </source>
</evidence>
<dbReference type="FunFam" id="3.90.550.10:FF:000122">
    <property type="entry name" value="Dolichol-phosphate mannosyltransferase subunit 1"/>
    <property type="match status" value="1"/>
</dbReference>
<dbReference type="Pfam" id="PF00535">
    <property type="entry name" value="Glycos_transf_2"/>
    <property type="match status" value="1"/>
</dbReference>
<dbReference type="SUPFAM" id="SSF53448">
    <property type="entry name" value="Nucleotide-diphospho-sugar transferases"/>
    <property type="match status" value="1"/>
</dbReference>